<sequence length="107" mass="11344">MVKPRPPLSTDDLRPAATAPTAPTQGLHSTGAERSDMGPPALPSRFPGQTGLPRMQQCCGSTRTRHSLSASSHHEPPGTSISAVNSGYILFLQNIESETMMNSEDAD</sequence>
<feature type="compositionally biased region" description="Low complexity" evidence="1">
    <location>
        <begin position="15"/>
        <end position="24"/>
    </location>
</feature>
<organism evidence="2 3">
    <name type="scientific">Pleurodeles waltl</name>
    <name type="common">Iberian ribbed newt</name>
    <dbReference type="NCBI Taxonomy" id="8319"/>
    <lineage>
        <taxon>Eukaryota</taxon>
        <taxon>Metazoa</taxon>
        <taxon>Chordata</taxon>
        <taxon>Craniata</taxon>
        <taxon>Vertebrata</taxon>
        <taxon>Euteleostomi</taxon>
        <taxon>Amphibia</taxon>
        <taxon>Batrachia</taxon>
        <taxon>Caudata</taxon>
        <taxon>Salamandroidea</taxon>
        <taxon>Salamandridae</taxon>
        <taxon>Pleurodelinae</taxon>
        <taxon>Pleurodeles</taxon>
    </lineage>
</organism>
<evidence type="ECO:0000313" key="2">
    <source>
        <dbReference type="EMBL" id="KAJ1109545.1"/>
    </source>
</evidence>
<evidence type="ECO:0000313" key="3">
    <source>
        <dbReference type="Proteomes" id="UP001066276"/>
    </source>
</evidence>
<gene>
    <name evidence="2" type="ORF">NDU88_006905</name>
</gene>
<accession>A0AAV7N0K2</accession>
<protein>
    <submittedName>
        <fullName evidence="2">Uncharacterized protein</fullName>
    </submittedName>
</protein>
<comment type="caution">
    <text evidence="2">The sequence shown here is derived from an EMBL/GenBank/DDBJ whole genome shotgun (WGS) entry which is preliminary data.</text>
</comment>
<reference evidence="2" key="1">
    <citation type="journal article" date="2022" name="bioRxiv">
        <title>Sequencing and chromosome-scale assembly of the giantPleurodeles waltlgenome.</title>
        <authorList>
            <person name="Brown T."/>
            <person name="Elewa A."/>
            <person name="Iarovenko S."/>
            <person name="Subramanian E."/>
            <person name="Araus A.J."/>
            <person name="Petzold A."/>
            <person name="Susuki M."/>
            <person name="Suzuki K.-i.T."/>
            <person name="Hayashi T."/>
            <person name="Toyoda A."/>
            <person name="Oliveira C."/>
            <person name="Osipova E."/>
            <person name="Leigh N.D."/>
            <person name="Simon A."/>
            <person name="Yun M.H."/>
        </authorList>
    </citation>
    <scope>NUCLEOTIDE SEQUENCE</scope>
    <source>
        <strain evidence="2">20211129_DDA</strain>
        <tissue evidence="2">Liver</tissue>
    </source>
</reference>
<evidence type="ECO:0000256" key="1">
    <source>
        <dbReference type="SAM" id="MobiDB-lite"/>
    </source>
</evidence>
<dbReference type="AlphaFoldDB" id="A0AAV7N0K2"/>
<feature type="compositionally biased region" description="Polar residues" evidence="1">
    <location>
        <begin position="58"/>
        <end position="71"/>
    </location>
</feature>
<keyword evidence="3" id="KW-1185">Reference proteome</keyword>
<name>A0AAV7N0K2_PLEWA</name>
<proteinExistence type="predicted"/>
<dbReference type="Proteomes" id="UP001066276">
    <property type="component" value="Chromosome 9"/>
</dbReference>
<feature type="region of interest" description="Disordered" evidence="1">
    <location>
        <begin position="1"/>
        <end position="82"/>
    </location>
</feature>
<dbReference type="EMBL" id="JANPWB010000013">
    <property type="protein sequence ID" value="KAJ1109545.1"/>
    <property type="molecule type" value="Genomic_DNA"/>
</dbReference>